<dbReference type="PANTHER" id="PTHR11717">
    <property type="entry name" value="LOW MOLECULAR WEIGHT PROTEIN TYROSINE PHOSPHATASE"/>
    <property type="match status" value="1"/>
</dbReference>
<comment type="similarity">
    <text evidence="1">Belongs to the low molecular weight phosphotyrosine protein phosphatase family.</text>
</comment>
<sequence length="165" mass="18784">MDIKSNKIAKKKLLFICLGNICRSPAAHAVMQKLVDDKGLTSFFEIDSAGIGNWHIGELPDKRMRIQGAKRNYNIDHHARQFDAKNDFAYFDAIIVMDDENYKNIIAQTITNSDKMKVMRMADYFIKYKGTSSVPDPYYGGVTDFDYALDLIEDGCEGLLQQLNK</sequence>
<dbReference type="PANTHER" id="PTHR11717:SF7">
    <property type="entry name" value="LOW MOLECULAR WEIGHT PHOSPHOTYROSINE PROTEIN PHOSPHATASE"/>
    <property type="match status" value="1"/>
</dbReference>
<comment type="caution">
    <text evidence="7">The sequence shown here is derived from an EMBL/GenBank/DDBJ whole genome shotgun (WGS) entry which is preliminary data.</text>
</comment>
<dbReference type="InterPro" id="IPR023485">
    <property type="entry name" value="Ptyr_pPase"/>
</dbReference>
<evidence type="ECO:0000256" key="4">
    <source>
        <dbReference type="ARBA" id="ARBA00022912"/>
    </source>
</evidence>
<name>A0A096BLF9_9BACT</name>
<dbReference type="InterPro" id="IPR017867">
    <property type="entry name" value="Tyr_phospatase_low_mol_wt"/>
</dbReference>
<evidence type="ECO:0000256" key="1">
    <source>
        <dbReference type="ARBA" id="ARBA00011063"/>
    </source>
</evidence>
<gene>
    <name evidence="7" type="ORF">HMPREF0647_09750</name>
</gene>
<dbReference type="Proteomes" id="UP000029525">
    <property type="component" value="Unassembled WGS sequence"/>
</dbReference>
<dbReference type="OrthoDB" id="9784339at2"/>
<dbReference type="PRINTS" id="PR00719">
    <property type="entry name" value="LMWPTPASE"/>
</dbReference>
<evidence type="ECO:0000259" key="6">
    <source>
        <dbReference type="SMART" id="SM00226"/>
    </source>
</evidence>
<proteinExistence type="inferred from homology"/>
<evidence type="ECO:0000256" key="5">
    <source>
        <dbReference type="PIRSR" id="PIRSR617867-1"/>
    </source>
</evidence>
<dbReference type="EMBL" id="JRNQ01000077">
    <property type="protein sequence ID" value="KGF43547.1"/>
    <property type="molecule type" value="Genomic_DNA"/>
</dbReference>
<evidence type="ECO:0000256" key="3">
    <source>
        <dbReference type="ARBA" id="ARBA00022801"/>
    </source>
</evidence>
<dbReference type="EC" id="3.1.3.48" evidence="2"/>
<dbReference type="SUPFAM" id="SSF52788">
    <property type="entry name" value="Phosphotyrosine protein phosphatases I"/>
    <property type="match status" value="1"/>
</dbReference>
<dbReference type="SMART" id="SM00226">
    <property type="entry name" value="LMWPc"/>
    <property type="match status" value="1"/>
</dbReference>
<dbReference type="InterPro" id="IPR036196">
    <property type="entry name" value="Ptyr_pPase_sf"/>
</dbReference>
<dbReference type="InterPro" id="IPR050438">
    <property type="entry name" value="LMW_PTPase"/>
</dbReference>
<dbReference type="CDD" id="cd16343">
    <property type="entry name" value="LMWPTP"/>
    <property type="match status" value="1"/>
</dbReference>
<organism evidence="7 8">
    <name type="scientific">Prevotella bivia DNF00320</name>
    <dbReference type="NCBI Taxonomy" id="1401068"/>
    <lineage>
        <taxon>Bacteria</taxon>
        <taxon>Pseudomonadati</taxon>
        <taxon>Bacteroidota</taxon>
        <taxon>Bacteroidia</taxon>
        <taxon>Bacteroidales</taxon>
        <taxon>Prevotellaceae</taxon>
        <taxon>Prevotella</taxon>
    </lineage>
</organism>
<feature type="active site" description="Nucleophile" evidence="5">
    <location>
        <position position="17"/>
    </location>
</feature>
<keyword evidence="3" id="KW-0378">Hydrolase</keyword>
<dbReference type="Gene3D" id="3.40.50.2300">
    <property type="match status" value="1"/>
</dbReference>
<accession>A0A096BLF9</accession>
<evidence type="ECO:0000256" key="2">
    <source>
        <dbReference type="ARBA" id="ARBA00013064"/>
    </source>
</evidence>
<feature type="domain" description="Phosphotyrosine protein phosphatase I" evidence="6">
    <location>
        <begin position="11"/>
        <end position="162"/>
    </location>
</feature>
<evidence type="ECO:0000313" key="8">
    <source>
        <dbReference type="Proteomes" id="UP000029525"/>
    </source>
</evidence>
<feature type="active site" evidence="5">
    <location>
        <position position="23"/>
    </location>
</feature>
<feature type="active site" description="Proton donor" evidence="5">
    <location>
        <position position="136"/>
    </location>
</feature>
<dbReference type="GO" id="GO:0004725">
    <property type="term" value="F:protein tyrosine phosphatase activity"/>
    <property type="evidence" value="ECO:0007669"/>
    <property type="project" value="UniProtKB-EC"/>
</dbReference>
<dbReference type="GeneID" id="78529883"/>
<dbReference type="RefSeq" id="WP_004337834.1">
    <property type="nucleotide sequence ID" value="NZ_JRNQ01000077.1"/>
</dbReference>
<dbReference type="AlphaFoldDB" id="A0A096BLF9"/>
<keyword evidence="4" id="KW-0904">Protein phosphatase</keyword>
<evidence type="ECO:0000313" key="7">
    <source>
        <dbReference type="EMBL" id="KGF43547.1"/>
    </source>
</evidence>
<protein>
    <recommendedName>
        <fullName evidence="2">protein-tyrosine-phosphatase</fullName>
        <ecNumber evidence="2">3.1.3.48</ecNumber>
    </recommendedName>
</protein>
<reference evidence="7 8" key="1">
    <citation type="submission" date="2014-07" db="EMBL/GenBank/DDBJ databases">
        <authorList>
            <person name="McCorrison J."/>
            <person name="Sanka R."/>
            <person name="Torralba M."/>
            <person name="Gillis M."/>
            <person name="Haft D.H."/>
            <person name="Methe B."/>
            <person name="Sutton G."/>
            <person name="Nelson K.E."/>
        </authorList>
    </citation>
    <scope>NUCLEOTIDE SEQUENCE [LARGE SCALE GENOMIC DNA]</scope>
    <source>
        <strain evidence="7 8">DNF00320</strain>
    </source>
</reference>
<dbReference type="Pfam" id="PF01451">
    <property type="entry name" value="LMWPc"/>
    <property type="match status" value="1"/>
</dbReference>